<comment type="caution">
    <text evidence="11">The sequence shown here is derived from an EMBL/GenBank/DDBJ whole genome shotgun (WGS) entry which is preliminary data.</text>
</comment>
<dbReference type="Gene3D" id="3.10.580.10">
    <property type="entry name" value="CBS-domain"/>
    <property type="match status" value="1"/>
</dbReference>
<dbReference type="AlphaFoldDB" id="A0A1B8QC00"/>
<dbReference type="FunFam" id="3.10.580.10:FF:000002">
    <property type="entry name" value="Magnesium/cobalt efflux protein CorC"/>
    <property type="match status" value="1"/>
</dbReference>
<dbReference type="PANTHER" id="PTHR22777:SF27">
    <property type="entry name" value="MAGNESIUM AND COBALT EFFLUX PROTEIN CORC"/>
    <property type="match status" value="1"/>
</dbReference>
<comment type="function">
    <text evidence="7">Plays a role in the transport of magnesium and cobalt ions.</text>
</comment>
<evidence type="ECO:0000259" key="10">
    <source>
        <dbReference type="PROSITE" id="PS51371"/>
    </source>
</evidence>
<evidence type="ECO:0000256" key="1">
    <source>
        <dbReference type="ARBA" id="ARBA00006337"/>
    </source>
</evidence>
<reference evidence="11 12" key="1">
    <citation type="submission" date="2016-06" db="EMBL/GenBank/DDBJ databases">
        <title>Draft genome of Moraxella atlantae CCUG 66109.</title>
        <authorList>
            <person name="Salva-Serra F."/>
            <person name="Engstrom-Jakobsson H."/>
            <person name="Thorell K."/>
            <person name="Gonzales-Siles L."/>
            <person name="Karlsson R."/>
            <person name="Boulund F."/>
            <person name="Engstrand L."/>
            <person name="Kristiansson E."/>
            <person name="Moore E."/>
        </authorList>
    </citation>
    <scope>NUCLEOTIDE SEQUENCE [LARGE SCALE GENOMIC DNA]</scope>
    <source>
        <strain evidence="11 12">CCUG 66109</strain>
    </source>
</reference>
<dbReference type="InterPro" id="IPR054115">
    <property type="entry name" value="CorC_N"/>
</dbReference>
<evidence type="ECO:0000256" key="4">
    <source>
        <dbReference type="ARBA" id="ARBA00022842"/>
    </source>
</evidence>
<keyword evidence="6" id="KW-0170">Cobalt</keyword>
<evidence type="ECO:0000256" key="5">
    <source>
        <dbReference type="ARBA" id="ARBA00023122"/>
    </source>
</evidence>
<name>A0A1B8QC00_9GAMM</name>
<dbReference type="GO" id="GO:0005886">
    <property type="term" value="C:plasma membrane"/>
    <property type="evidence" value="ECO:0007669"/>
    <property type="project" value="TreeGrafter"/>
</dbReference>
<dbReference type="OrthoDB" id="9798188at2"/>
<dbReference type="STRING" id="34059.A9308_06635"/>
<dbReference type="PANTHER" id="PTHR22777">
    <property type="entry name" value="HEMOLYSIN-RELATED"/>
    <property type="match status" value="1"/>
</dbReference>
<keyword evidence="5 9" id="KW-0129">CBS domain</keyword>
<dbReference type="InterPro" id="IPR005170">
    <property type="entry name" value="Transptr-assoc_dom"/>
</dbReference>
<dbReference type="SMART" id="SM00116">
    <property type="entry name" value="CBS"/>
    <property type="match status" value="2"/>
</dbReference>
<gene>
    <name evidence="11" type="ORF">A9308_06635</name>
</gene>
<evidence type="ECO:0000313" key="12">
    <source>
        <dbReference type="Proteomes" id="UP000092508"/>
    </source>
</evidence>
<evidence type="ECO:0000313" key="11">
    <source>
        <dbReference type="EMBL" id="OBX78269.1"/>
    </source>
</evidence>
<organism evidence="11 12">
    <name type="scientific">Faucicola atlantae</name>
    <dbReference type="NCBI Taxonomy" id="34059"/>
    <lineage>
        <taxon>Bacteria</taxon>
        <taxon>Pseudomonadati</taxon>
        <taxon>Pseudomonadota</taxon>
        <taxon>Gammaproteobacteria</taxon>
        <taxon>Moraxellales</taxon>
        <taxon>Moraxellaceae</taxon>
        <taxon>Faucicola</taxon>
    </lineage>
</organism>
<dbReference type="Gene3D" id="3.30.465.10">
    <property type="match status" value="1"/>
</dbReference>
<dbReference type="EMBL" id="LZMZ01000018">
    <property type="protein sequence ID" value="OBX78269.1"/>
    <property type="molecule type" value="Genomic_DNA"/>
</dbReference>
<evidence type="ECO:0000256" key="3">
    <source>
        <dbReference type="ARBA" id="ARBA00022737"/>
    </source>
</evidence>
<dbReference type="GO" id="GO:0050660">
    <property type="term" value="F:flavin adenine dinucleotide binding"/>
    <property type="evidence" value="ECO:0007669"/>
    <property type="project" value="InterPro"/>
</dbReference>
<feature type="domain" description="CBS" evidence="10">
    <location>
        <begin position="137"/>
        <end position="200"/>
    </location>
</feature>
<dbReference type="SUPFAM" id="SSF54631">
    <property type="entry name" value="CBS-domain pair"/>
    <property type="match status" value="1"/>
</dbReference>
<evidence type="ECO:0000256" key="7">
    <source>
        <dbReference type="ARBA" id="ARBA00037273"/>
    </source>
</evidence>
<keyword evidence="3" id="KW-0677">Repeat</keyword>
<dbReference type="PROSITE" id="PS51371">
    <property type="entry name" value="CBS"/>
    <property type="match status" value="2"/>
</dbReference>
<dbReference type="InterPro" id="IPR044751">
    <property type="entry name" value="Ion_transp-like_CBS"/>
</dbReference>
<comment type="similarity">
    <text evidence="1">Belongs to the UPF0053 family.</text>
</comment>
<dbReference type="Pfam" id="PF03471">
    <property type="entry name" value="CorC_HlyC"/>
    <property type="match status" value="1"/>
</dbReference>
<accession>A0A1B8QC00</accession>
<dbReference type="SMART" id="SM01091">
    <property type="entry name" value="CorC_HlyC"/>
    <property type="match status" value="1"/>
</dbReference>
<dbReference type="CDD" id="cd04590">
    <property type="entry name" value="CBS_pair_CorC_HlyC_assoc"/>
    <property type="match status" value="1"/>
</dbReference>
<keyword evidence="4" id="KW-0460">Magnesium</keyword>
<dbReference type="Proteomes" id="UP000092508">
    <property type="component" value="Unassembled WGS sequence"/>
</dbReference>
<evidence type="ECO:0000256" key="8">
    <source>
        <dbReference type="ARBA" id="ARBA00040729"/>
    </source>
</evidence>
<dbReference type="InterPro" id="IPR036318">
    <property type="entry name" value="FAD-bd_PCMH-like_sf"/>
</dbReference>
<protein>
    <recommendedName>
        <fullName evidence="8">Magnesium and cobalt efflux protein CorC</fullName>
    </recommendedName>
</protein>
<dbReference type="RefSeq" id="WP_067236676.1">
    <property type="nucleotide sequence ID" value="NZ_LZMZ01000018.1"/>
</dbReference>
<dbReference type="InterPro" id="IPR000644">
    <property type="entry name" value="CBS_dom"/>
</dbReference>
<dbReference type="Pfam" id="PF21917">
    <property type="entry name" value="NMB0537_N"/>
    <property type="match status" value="1"/>
</dbReference>
<dbReference type="InterPro" id="IPR016169">
    <property type="entry name" value="FAD-bd_PCMH_sub2"/>
</dbReference>
<dbReference type="InterPro" id="IPR046342">
    <property type="entry name" value="CBS_dom_sf"/>
</dbReference>
<feature type="domain" description="CBS" evidence="10">
    <location>
        <begin position="65"/>
        <end position="131"/>
    </location>
</feature>
<dbReference type="SUPFAM" id="SSF56176">
    <property type="entry name" value="FAD-binding/transporter-associated domain-like"/>
    <property type="match status" value="1"/>
</dbReference>
<sequence>MSDDNASPSGSSWSRGLKRWLSTAPETRDELVKLVHDSRKFLEPDTVDMLEGVLDLPATLVHEIMTPISHVVSFTEDQHLADIMAVFVETTHSRYPVFGQDPNNQQETVKGVLVTKDVIPYLVQAAKGEATGGFNVMNWVRQPIYVSENARSDNLLRLFQKHQMHMAIVIDEFGNTAGVVTMEDLLEEIVGDIVDEHDDLGEDSSMYHIVPAAAGGAALGKDCWIIQSLTPITECNEQLGTTFDTEDVTTMGGLVMQHLGDVHEVLGQTVYVDNCRLTVLTAQDRFIQAIELVKDFAPPDAETL</sequence>
<proteinExistence type="inferred from homology"/>
<keyword evidence="2" id="KW-0813">Transport</keyword>
<evidence type="ECO:0000256" key="6">
    <source>
        <dbReference type="ARBA" id="ARBA00023285"/>
    </source>
</evidence>
<evidence type="ECO:0000256" key="9">
    <source>
        <dbReference type="PROSITE-ProRule" id="PRU00703"/>
    </source>
</evidence>
<evidence type="ECO:0000256" key="2">
    <source>
        <dbReference type="ARBA" id="ARBA00022448"/>
    </source>
</evidence>
<dbReference type="Pfam" id="PF00571">
    <property type="entry name" value="CBS"/>
    <property type="match status" value="2"/>
</dbReference>